<dbReference type="InterPro" id="IPR006553">
    <property type="entry name" value="Leu-rich_rpt_Cys-con_subtyp"/>
</dbReference>
<evidence type="ECO:0000256" key="1">
    <source>
        <dbReference type="SAM" id="SignalP"/>
    </source>
</evidence>
<accession>A0A517RKN3</accession>
<evidence type="ECO:0000313" key="4">
    <source>
        <dbReference type="Proteomes" id="UP000317171"/>
    </source>
</evidence>
<dbReference type="EMBL" id="CP036269">
    <property type="protein sequence ID" value="QDT44440.1"/>
    <property type="molecule type" value="Genomic_DNA"/>
</dbReference>
<dbReference type="SMART" id="SM00367">
    <property type="entry name" value="LRR_CC"/>
    <property type="match status" value="3"/>
</dbReference>
<dbReference type="Gene3D" id="3.80.10.10">
    <property type="entry name" value="Ribonuclease Inhibitor"/>
    <property type="match status" value="2"/>
</dbReference>
<dbReference type="InterPro" id="IPR055411">
    <property type="entry name" value="LRR_FXL15/At3g58940/PEG3-like"/>
</dbReference>
<dbReference type="Proteomes" id="UP000317171">
    <property type="component" value="Chromosome"/>
</dbReference>
<dbReference type="GO" id="GO:0031146">
    <property type="term" value="P:SCF-dependent proteasomal ubiquitin-dependent protein catabolic process"/>
    <property type="evidence" value="ECO:0007669"/>
    <property type="project" value="TreeGrafter"/>
</dbReference>
<feature type="chain" id="PRO_5021778132" evidence="1">
    <location>
        <begin position="26"/>
        <end position="377"/>
    </location>
</feature>
<dbReference type="AlphaFoldDB" id="A0A517RKN3"/>
<dbReference type="SUPFAM" id="SSF52047">
    <property type="entry name" value="RNI-like"/>
    <property type="match status" value="1"/>
</dbReference>
<sequence length="377" mass="42774" precursor="true">MNLKRQRFNKWHVLLALLLCGGASALFFKEDQLSLAKEQLKAKGFTVKPSYRRRRNPIDSSIHDLKGLLKIEEIEVYRSVWYKEQEALEVTAELEILAPYIDHLSCGTTKIRDCDAPIIGKMHQLKHLELYGPDLSNRGVSHLCNLKDLEWFVLDAPQVTDEGLNWLHQCHQLWWLILPDAKITGTTLKQISNTSELLTLDISNTLVESSDLHYLTELPKLRRLILTGTQIDDSAGRYFKEMTGLSSLVLKQTKVGDDFCQQLTVLPKLESLELDDTSITDQGVQTLLAGCPELKRLSIRNCNISGKAFTAVKSRPIKLEQLSVTGTKLTGEEIFNILNDHESLESIGYNSKNIDPQIVKQINSIREARLHRSLYGQ</sequence>
<dbReference type="RefSeq" id="WP_145219888.1">
    <property type="nucleotide sequence ID" value="NZ_CP036269.1"/>
</dbReference>
<evidence type="ECO:0000259" key="2">
    <source>
        <dbReference type="Pfam" id="PF24758"/>
    </source>
</evidence>
<reference evidence="3 4" key="1">
    <citation type="submission" date="2019-02" db="EMBL/GenBank/DDBJ databases">
        <title>Deep-cultivation of Planctomycetes and their phenomic and genomic characterization uncovers novel biology.</title>
        <authorList>
            <person name="Wiegand S."/>
            <person name="Jogler M."/>
            <person name="Boedeker C."/>
            <person name="Pinto D."/>
            <person name="Vollmers J."/>
            <person name="Rivas-Marin E."/>
            <person name="Kohn T."/>
            <person name="Peeters S.H."/>
            <person name="Heuer A."/>
            <person name="Rast P."/>
            <person name="Oberbeckmann S."/>
            <person name="Bunk B."/>
            <person name="Jeske O."/>
            <person name="Meyerdierks A."/>
            <person name="Storesund J.E."/>
            <person name="Kallscheuer N."/>
            <person name="Luecker S."/>
            <person name="Lage O.M."/>
            <person name="Pohl T."/>
            <person name="Merkel B.J."/>
            <person name="Hornburger P."/>
            <person name="Mueller R.-W."/>
            <person name="Bruemmer F."/>
            <person name="Labrenz M."/>
            <person name="Spormann A.M."/>
            <person name="Op den Camp H."/>
            <person name="Overmann J."/>
            <person name="Amann R."/>
            <person name="Jetten M.S.M."/>
            <person name="Mascher T."/>
            <person name="Medema M.H."/>
            <person name="Devos D.P."/>
            <person name="Kaster A.-K."/>
            <person name="Ovreas L."/>
            <person name="Rohde M."/>
            <person name="Galperin M.Y."/>
            <person name="Jogler C."/>
        </authorList>
    </citation>
    <scope>NUCLEOTIDE SEQUENCE [LARGE SCALE GENOMIC DNA]</scope>
    <source>
        <strain evidence="3 4">Pan241w</strain>
    </source>
</reference>
<dbReference type="InterPro" id="IPR032675">
    <property type="entry name" value="LRR_dom_sf"/>
</dbReference>
<evidence type="ECO:0000313" key="3">
    <source>
        <dbReference type="EMBL" id="QDT44440.1"/>
    </source>
</evidence>
<dbReference type="Pfam" id="PF24758">
    <property type="entry name" value="LRR_At5g56370"/>
    <property type="match status" value="1"/>
</dbReference>
<keyword evidence="4" id="KW-1185">Reference proteome</keyword>
<dbReference type="OrthoDB" id="254004at2"/>
<keyword evidence="1" id="KW-0732">Signal</keyword>
<organism evidence="3 4">
    <name type="scientific">Gimesia alba</name>
    <dbReference type="NCBI Taxonomy" id="2527973"/>
    <lineage>
        <taxon>Bacteria</taxon>
        <taxon>Pseudomonadati</taxon>
        <taxon>Planctomycetota</taxon>
        <taxon>Planctomycetia</taxon>
        <taxon>Planctomycetales</taxon>
        <taxon>Planctomycetaceae</taxon>
        <taxon>Gimesia</taxon>
    </lineage>
</organism>
<dbReference type="PANTHER" id="PTHR13318">
    <property type="entry name" value="PARTNER OF PAIRED, ISOFORM B-RELATED"/>
    <property type="match status" value="1"/>
</dbReference>
<feature type="domain" description="F-box/LRR-repeat protein 15/At3g58940/PEG3-like LRR" evidence="2">
    <location>
        <begin position="242"/>
        <end position="324"/>
    </location>
</feature>
<feature type="signal peptide" evidence="1">
    <location>
        <begin position="1"/>
        <end position="25"/>
    </location>
</feature>
<dbReference type="GO" id="GO:0019005">
    <property type="term" value="C:SCF ubiquitin ligase complex"/>
    <property type="evidence" value="ECO:0007669"/>
    <property type="project" value="TreeGrafter"/>
</dbReference>
<protein>
    <submittedName>
        <fullName evidence="3">Leucine Rich repeats (2 copies)</fullName>
    </submittedName>
</protein>
<gene>
    <name evidence="3" type="ORF">Pan241w_45490</name>
</gene>
<dbReference type="KEGG" id="gaz:Pan241w_45490"/>
<proteinExistence type="predicted"/>
<name>A0A517RKN3_9PLAN</name>